<dbReference type="Proteomes" id="UP000613740">
    <property type="component" value="Unassembled WGS sequence"/>
</dbReference>
<dbReference type="GO" id="GO:0004620">
    <property type="term" value="F:phospholipase activity"/>
    <property type="evidence" value="ECO:0007669"/>
    <property type="project" value="TreeGrafter"/>
</dbReference>
<comment type="caution">
    <text evidence="1">The sequence shown here is derived from an EMBL/GenBank/DDBJ whole genome shotgun (WGS) entry which is preliminary data.</text>
</comment>
<protein>
    <submittedName>
        <fullName evidence="1">Uncharacterized protein</fullName>
    </submittedName>
</protein>
<dbReference type="OrthoDB" id="548202at2759"/>
<proteinExistence type="predicted"/>
<dbReference type="GO" id="GO:0016020">
    <property type="term" value="C:membrane"/>
    <property type="evidence" value="ECO:0007669"/>
    <property type="project" value="TreeGrafter"/>
</dbReference>
<dbReference type="GO" id="GO:0030149">
    <property type="term" value="P:sphingolipid catabolic process"/>
    <property type="evidence" value="ECO:0007669"/>
    <property type="project" value="TreeGrafter"/>
</dbReference>
<accession>A0A835TAS1</accession>
<dbReference type="PANTHER" id="PTHR12393:SF6">
    <property type="entry name" value="SPHINGOMYELIN PHOSPHODIESTERASE 2"/>
    <property type="match status" value="1"/>
</dbReference>
<dbReference type="GO" id="GO:0046513">
    <property type="term" value="P:ceramide biosynthetic process"/>
    <property type="evidence" value="ECO:0007669"/>
    <property type="project" value="TreeGrafter"/>
</dbReference>
<reference evidence="1" key="1">
    <citation type="journal article" date="2020" name="bioRxiv">
        <title>Comparative genomics of Chlamydomonas.</title>
        <authorList>
            <person name="Craig R.J."/>
            <person name="Hasan A.R."/>
            <person name="Ness R.W."/>
            <person name="Keightley P.D."/>
        </authorList>
    </citation>
    <scope>NUCLEOTIDE SEQUENCE</scope>
    <source>
        <strain evidence="1">CCAP 11/173</strain>
    </source>
</reference>
<organism evidence="1 2">
    <name type="scientific">Chlamydomonas schloesseri</name>
    <dbReference type="NCBI Taxonomy" id="2026947"/>
    <lineage>
        <taxon>Eukaryota</taxon>
        <taxon>Viridiplantae</taxon>
        <taxon>Chlorophyta</taxon>
        <taxon>core chlorophytes</taxon>
        <taxon>Chlorophyceae</taxon>
        <taxon>CS clade</taxon>
        <taxon>Chlamydomonadales</taxon>
        <taxon>Chlamydomonadaceae</taxon>
        <taxon>Chlamydomonas</taxon>
    </lineage>
</organism>
<dbReference type="PANTHER" id="PTHR12393">
    <property type="entry name" value="SPHINGOMYELIN PHOSPHODIESTERASE RELATED"/>
    <property type="match status" value="1"/>
</dbReference>
<sequence>MAHWGRPEPWRALSLQQRRRLLCLAANSGCADSLEAALAHCGCSLTTEVAVAAVLGGSVAAVETLLIREGCDCSRKALEEVAAEAGQLEVLQWLRQARQEQLVQAGVDRLRPAHEQPPAAIAVAVAACRGGHAHVLAWLGAAEKQQQQPQLPQPGALAGEPLTIAHPKAVPFLAGAAAEGGHVEVLDQLLPRLEPIPSGAACSMLCKMAQGCPREVLQRAYLHLFRGSGVELGTSLKHSLAVAAAVSSTTDWEAKLDWALLQEANDRLPVRPDPTNSFLKGDVDWLIDPPACALPDWLQRLQALHARRVPLPLPRLRARAAMVGNVAALRWLLEAQQGGYEGDAAGVSEDLLSLAAEIGHVPVLAELSERGGVFGGPHVVQAAEQGKADAVRWLLAQPLQPPVTNWPPVSANLAQQSGADLALLRQLHEQHGVVIEVDAMAHGCSVEVLDWAVALLREESAARRGGQEPAHFMRGLLQDLQCRIAWKHGALGGNLAAADWATQLLMDHGYAPPLVPTAADRPYRHASFWENTFAALRWWLRQRQEGRGVTRVVNQEGEDGGARFECVGALTDTEWRTVLDDVASSVFPPPIHPGEWKFSRAQWNWLVGKRLDAAAADAMAKGAGPEQVQAAVAVARTEVEELASTATRRNPFQFQAHVVHVAQQNPQELLELVPAEFAGALGNFLGVIAHAAVPAQAGAVVPQQPEQHQEQHPGQ</sequence>
<name>A0A835TAS1_9CHLO</name>
<dbReference type="GO" id="GO:0071944">
    <property type="term" value="C:cell periphery"/>
    <property type="evidence" value="ECO:0007669"/>
    <property type="project" value="TreeGrafter"/>
</dbReference>
<dbReference type="GO" id="GO:0005783">
    <property type="term" value="C:endoplasmic reticulum"/>
    <property type="evidence" value="ECO:0007669"/>
    <property type="project" value="TreeGrafter"/>
</dbReference>
<gene>
    <name evidence="1" type="ORF">HYH02_011965</name>
</gene>
<evidence type="ECO:0000313" key="1">
    <source>
        <dbReference type="EMBL" id="KAG2435465.1"/>
    </source>
</evidence>
<dbReference type="AlphaFoldDB" id="A0A835TAS1"/>
<keyword evidence="2" id="KW-1185">Reference proteome</keyword>
<dbReference type="EMBL" id="JAEHOD010000053">
    <property type="protein sequence ID" value="KAG2435465.1"/>
    <property type="molecule type" value="Genomic_DNA"/>
</dbReference>
<evidence type="ECO:0000313" key="2">
    <source>
        <dbReference type="Proteomes" id="UP000613740"/>
    </source>
</evidence>